<feature type="region of interest" description="Disordered" evidence="3">
    <location>
        <begin position="1247"/>
        <end position="1275"/>
    </location>
</feature>
<feature type="compositionally biased region" description="Basic and acidic residues" evidence="3">
    <location>
        <begin position="152"/>
        <end position="165"/>
    </location>
</feature>
<comment type="caution">
    <text evidence="6">The sequence shown here is derived from an EMBL/GenBank/DDBJ whole genome shotgun (WGS) entry which is preliminary data.</text>
</comment>
<feature type="compositionally biased region" description="Low complexity" evidence="3">
    <location>
        <begin position="16"/>
        <end position="32"/>
    </location>
</feature>
<name>A0A2U3DQB8_PURLI</name>
<dbReference type="Pfam" id="PF04082">
    <property type="entry name" value="Fungal_trans"/>
    <property type="match status" value="1"/>
</dbReference>
<feature type="region of interest" description="Disordered" evidence="3">
    <location>
        <begin position="840"/>
        <end position="879"/>
    </location>
</feature>
<feature type="compositionally biased region" description="Polar residues" evidence="3">
    <location>
        <begin position="1247"/>
        <end position="1259"/>
    </location>
</feature>
<proteinExistence type="predicted"/>
<gene>
    <name evidence="6" type="ORF">PCL_10451</name>
</gene>
<evidence type="ECO:0000256" key="4">
    <source>
        <dbReference type="SAM" id="SignalP"/>
    </source>
</evidence>
<dbReference type="PANTHER" id="PTHR31001:SF84">
    <property type="entry name" value="FUNGAL SPECIFIC TRANSCRIPTION FACTOR"/>
    <property type="match status" value="1"/>
</dbReference>
<feature type="compositionally biased region" description="Pro residues" evidence="3">
    <location>
        <begin position="858"/>
        <end position="867"/>
    </location>
</feature>
<dbReference type="CDD" id="cd12148">
    <property type="entry name" value="fungal_TF_MHR"/>
    <property type="match status" value="1"/>
</dbReference>
<sequence length="1295" mass="142845">MRLQCPYVVLVASLPLSSAGPSPGQAPAAQPSTPLRNRDPSRPVRAAQAVHHPAAAPNRPPVTSITSGGSEPHDEVPPTQRSSPMDGPLTEPVAAPAASAAASASSASAGASLAAAYNRSACTECQRRKQKIADECRYNTTNPPPVPPASSDVRDRDKDKDDTLPHGKQGPAAPVPNGVADGGPSAAGSHPHASWFDTLTAARVFSTLGLEPPPESAKSSPKEDAAAADSSPQIKRVLKLLPSRQSMDKLINTFNNDVNYHYYIIYPPDFLKDYHIWWERHSKNRPLSLQFTCLLAMICACCVQHADNDMQQELQRFSGMPADDLSEQLHNAVRELASVIPVGHYHMFNVQRLLHSCYWYKAEARFLEAWHVLSAAILEARELECHKEPPPDTETEHDREMRRRLWCILDTWDWQISSGLSRPKIIDRADCDAELPSLTLEKAWAQAPSPLLHMKMQSELTRRLASRFSAPKNVISTDEVREYQGLIEDWVRRFPPVYDFENPDTSKDALYPWIFPHRYYVYTMACLLILNPIRHYMVKSYSWDSPPEELQVRAVGIDYSLKLMKTLRSWVDRIYNRDGRLHFVIFSIFDTAAILCTAIIKDHERTISNREAIVDAVTDAVAMLQQLNSISKTSKTSYDLLERLVRRLPERSMVRNDTRKKARISRMPVPAPDVHVSRMPVPEPVTVPEPNFVPAPVVETAAPSTAANYSQHPVNPQGVVQPSMTSSQAPRGAYDANLSITGHTSSDDKSQSTCSTDTPPSMDDNMLSSFSTASDIGGMPLDAYGPPGLAPAHTISSVPPPMPREDDVSPGFELETVTQAQLGGLAPLWNWHSENLGFTPVPAPVPPPGGPALSQQLPPRPPPPPPLTHAHHNPQYPTAPHPIQYHYPLLVNYEASRHHHASPIRQAPPSAAAIAWLNPRDLTTTIASSCAVPLGVHPRCAPLPRYAGGVLVQGSMSSRLRIVSDSARARSSPRQCKPRNGGLGRQSSQARWQWKRACQESLAAIVGLDGRWVGEHADPCTAGRKWQDSRTGRAAQRRRPALEDVVRHSRWSANGLGELDFIRVESGAQTPQAAHRVASNKYGCMMHVDGLRLLGRRAPVAADAHGGGRRGCSGPCRACRSSRGLIRGQVLHILIHPKRSCMRVAASPCVLSHYRKQGQHITRGSRMQCDFARPAHSCRKSRAWLLAGDGSRWQVRANSPAQAWDACVRLIPVSGGWGHGEPQRAQHAEPLFARVRVSSSRQWMSGCRTSRGQRLQGNESAMRMQDDFEHEEDGPSRDRLGWVVVMASTLAVWMD</sequence>
<dbReference type="SMART" id="SM00906">
    <property type="entry name" value="Fungal_trans"/>
    <property type="match status" value="1"/>
</dbReference>
<dbReference type="GO" id="GO:0003677">
    <property type="term" value="F:DNA binding"/>
    <property type="evidence" value="ECO:0007669"/>
    <property type="project" value="InterPro"/>
</dbReference>
<reference evidence="6 7" key="1">
    <citation type="journal article" date="2016" name="Front. Microbiol.">
        <title>Genome and transcriptome sequences reveal the specific parasitism of the nematophagous Purpureocillium lilacinum 36-1.</title>
        <authorList>
            <person name="Xie J."/>
            <person name="Li S."/>
            <person name="Mo C."/>
            <person name="Xiao X."/>
            <person name="Peng D."/>
            <person name="Wang G."/>
            <person name="Xiao Y."/>
        </authorList>
    </citation>
    <scope>NUCLEOTIDE SEQUENCE [LARGE SCALE GENOMIC DNA]</scope>
    <source>
        <strain evidence="6 7">36-1</strain>
    </source>
</reference>
<feature type="region of interest" description="Disordered" evidence="3">
    <location>
        <begin position="16"/>
        <end position="97"/>
    </location>
</feature>
<dbReference type="InterPro" id="IPR050613">
    <property type="entry name" value="Sec_Metabolite_Reg"/>
</dbReference>
<feature type="compositionally biased region" description="Low complexity" evidence="3">
    <location>
        <begin position="43"/>
        <end position="57"/>
    </location>
</feature>
<evidence type="ECO:0000313" key="6">
    <source>
        <dbReference type="EMBL" id="PWI64440.1"/>
    </source>
</evidence>
<evidence type="ECO:0000313" key="7">
    <source>
        <dbReference type="Proteomes" id="UP000245956"/>
    </source>
</evidence>
<dbReference type="GO" id="GO:0006351">
    <property type="term" value="P:DNA-templated transcription"/>
    <property type="evidence" value="ECO:0007669"/>
    <property type="project" value="InterPro"/>
</dbReference>
<feature type="signal peptide" evidence="4">
    <location>
        <begin position="1"/>
        <end position="19"/>
    </location>
</feature>
<comment type="subcellular location">
    <subcellularLocation>
        <location evidence="1">Nucleus</location>
    </subcellularLocation>
</comment>
<dbReference type="Proteomes" id="UP000245956">
    <property type="component" value="Unassembled WGS sequence"/>
</dbReference>
<keyword evidence="4" id="KW-0732">Signal</keyword>
<dbReference type="InterPro" id="IPR007219">
    <property type="entry name" value="XnlR_reg_dom"/>
</dbReference>
<feature type="region of interest" description="Disordered" evidence="3">
    <location>
        <begin position="1021"/>
        <end position="1040"/>
    </location>
</feature>
<feature type="compositionally biased region" description="Polar residues" evidence="3">
    <location>
        <begin position="704"/>
        <end position="729"/>
    </location>
</feature>
<accession>A0A2U3DQB8</accession>
<evidence type="ECO:0000256" key="1">
    <source>
        <dbReference type="ARBA" id="ARBA00004123"/>
    </source>
</evidence>
<evidence type="ECO:0000256" key="3">
    <source>
        <dbReference type="SAM" id="MobiDB-lite"/>
    </source>
</evidence>
<feature type="compositionally biased region" description="Pro residues" evidence="3">
    <location>
        <begin position="841"/>
        <end position="850"/>
    </location>
</feature>
<feature type="region of interest" description="Disordered" evidence="3">
    <location>
        <begin position="964"/>
        <end position="989"/>
    </location>
</feature>
<dbReference type="GO" id="GO:0005634">
    <property type="term" value="C:nucleus"/>
    <property type="evidence" value="ECO:0007669"/>
    <property type="project" value="UniProtKB-SubCell"/>
</dbReference>
<organism evidence="6 7">
    <name type="scientific">Purpureocillium lilacinum</name>
    <name type="common">Paecilomyces lilacinus</name>
    <dbReference type="NCBI Taxonomy" id="33203"/>
    <lineage>
        <taxon>Eukaryota</taxon>
        <taxon>Fungi</taxon>
        <taxon>Dikarya</taxon>
        <taxon>Ascomycota</taxon>
        <taxon>Pezizomycotina</taxon>
        <taxon>Sordariomycetes</taxon>
        <taxon>Hypocreomycetidae</taxon>
        <taxon>Hypocreales</taxon>
        <taxon>Ophiocordycipitaceae</taxon>
        <taxon>Purpureocillium</taxon>
    </lineage>
</organism>
<feature type="domain" description="Xylanolytic transcriptional activator regulatory" evidence="5">
    <location>
        <begin position="369"/>
        <end position="442"/>
    </location>
</feature>
<evidence type="ECO:0000259" key="5">
    <source>
        <dbReference type="SMART" id="SM00906"/>
    </source>
</evidence>
<dbReference type="PANTHER" id="PTHR31001">
    <property type="entry name" value="UNCHARACTERIZED TRANSCRIPTIONAL REGULATORY PROTEIN"/>
    <property type="match status" value="1"/>
</dbReference>
<feature type="region of interest" description="Disordered" evidence="3">
    <location>
        <begin position="704"/>
        <end position="809"/>
    </location>
</feature>
<dbReference type="EMBL" id="LCWV01000062">
    <property type="protein sequence ID" value="PWI64440.1"/>
    <property type="molecule type" value="Genomic_DNA"/>
</dbReference>
<dbReference type="GO" id="GO:0008270">
    <property type="term" value="F:zinc ion binding"/>
    <property type="evidence" value="ECO:0007669"/>
    <property type="project" value="InterPro"/>
</dbReference>
<feature type="region of interest" description="Disordered" evidence="3">
    <location>
        <begin position="136"/>
        <end position="192"/>
    </location>
</feature>
<keyword evidence="2" id="KW-0539">Nucleus</keyword>
<feature type="chain" id="PRO_5015719949" description="Xylanolytic transcriptional activator regulatory domain-containing protein" evidence="4">
    <location>
        <begin position="20"/>
        <end position="1295"/>
    </location>
</feature>
<evidence type="ECO:0000256" key="2">
    <source>
        <dbReference type="ARBA" id="ARBA00023242"/>
    </source>
</evidence>
<protein>
    <recommendedName>
        <fullName evidence="5">Xylanolytic transcriptional activator regulatory domain-containing protein</fullName>
    </recommendedName>
</protein>
<feature type="region of interest" description="Disordered" evidence="3">
    <location>
        <begin position="210"/>
        <end position="231"/>
    </location>
</feature>